<evidence type="ECO:0000256" key="3">
    <source>
        <dbReference type="SAM" id="MobiDB-lite"/>
    </source>
</evidence>
<dbReference type="InterPro" id="IPR002108">
    <property type="entry name" value="ADF-H"/>
</dbReference>
<dbReference type="SUPFAM" id="SSF55753">
    <property type="entry name" value="Actin depolymerizing proteins"/>
    <property type="match status" value="1"/>
</dbReference>
<feature type="region of interest" description="Disordered" evidence="3">
    <location>
        <begin position="134"/>
        <end position="155"/>
    </location>
</feature>
<name>A0A7S3LQL8_9STRA</name>
<dbReference type="InterPro" id="IPR029006">
    <property type="entry name" value="ADF-H/Gelsolin-like_dom_sf"/>
</dbReference>
<evidence type="ECO:0000256" key="1">
    <source>
        <dbReference type="ARBA" id="ARBA00006844"/>
    </source>
</evidence>
<keyword evidence="2" id="KW-0009">Actin-binding</keyword>
<dbReference type="GO" id="GO:0003779">
    <property type="term" value="F:actin binding"/>
    <property type="evidence" value="ECO:0007669"/>
    <property type="project" value="UniProtKB-KW"/>
</dbReference>
<reference evidence="5" key="1">
    <citation type="submission" date="2021-01" db="EMBL/GenBank/DDBJ databases">
        <authorList>
            <person name="Corre E."/>
            <person name="Pelletier E."/>
            <person name="Niang G."/>
            <person name="Scheremetjew M."/>
            <person name="Finn R."/>
            <person name="Kale V."/>
            <person name="Holt S."/>
            <person name="Cochrane G."/>
            <person name="Meng A."/>
            <person name="Brown T."/>
            <person name="Cohen L."/>
        </authorList>
    </citation>
    <scope>NUCLEOTIDE SEQUENCE</scope>
    <source>
        <strain evidence="5">GSBS06</strain>
    </source>
</reference>
<organism evidence="5">
    <name type="scientific">Aplanochytrium stocchinoi</name>
    <dbReference type="NCBI Taxonomy" id="215587"/>
    <lineage>
        <taxon>Eukaryota</taxon>
        <taxon>Sar</taxon>
        <taxon>Stramenopiles</taxon>
        <taxon>Bigyra</taxon>
        <taxon>Labyrinthulomycetes</taxon>
        <taxon>Thraustochytrida</taxon>
        <taxon>Thraustochytriidae</taxon>
        <taxon>Aplanochytrium</taxon>
    </lineage>
</organism>
<proteinExistence type="inferred from homology"/>
<feature type="domain" description="ADF-H" evidence="4">
    <location>
        <begin position="11"/>
        <end position="142"/>
    </location>
</feature>
<accession>A0A7S3LQL8</accession>
<dbReference type="GO" id="GO:0030042">
    <property type="term" value="P:actin filament depolymerization"/>
    <property type="evidence" value="ECO:0007669"/>
    <property type="project" value="InterPro"/>
</dbReference>
<dbReference type="InterPro" id="IPR017904">
    <property type="entry name" value="ADF/Cofilin"/>
</dbReference>
<feature type="compositionally biased region" description="Acidic residues" evidence="3">
    <location>
        <begin position="143"/>
        <end position="155"/>
    </location>
</feature>
<dbReference type="GO" id="GO:0015629">
    <property type="term" value="C:actin cytoskeleton"/>
    <property type="evidence" value="ECO:0007669"/>
    <property type="project" value="InterPro"/>
</dbReference>
<sequence length="155" mass="17989">MAKQGEEMDSGLPVDPVVETVFKDVKLKRTKRLMVLVIKDDQITIEKIAKRKTNIEEAYGYFPETECRYIIWDVEDNSVNSKRPVSKLYFFTWCPQLANTRLKTLYSSQRRKRIGDVIKGAIDVHATTMNEVKEAIGEKVEPDSDEDENEDWLDD</sequence>
<dbReference type="PROSITE" id="PS51263">
    <property type="entry name" value="ADF_H"/>
    <property type="match status" value="1"/>
</dbReference>
<dbReference type="PANTHER" id="PTHR11913">
    <property type="entry name" value="COFILIN-RELATED"/>
    <property type="match status" value="1"/>
</dbReference>
<gene>
    <name evidence="5" type="ORF">ASTO00021_LOCUS6857</name>
</gene>
<evidence type="ECO:0000256" key="2">
    <source>
        <dbReference type="ARBA" id="ARBA00023203"/>
    </source>
</evidence>
<protein>
    <recommendedName>
        <fullName evidence="4">ADF-H domain-containing protein</fullName>
    </recommendedName>
</protein>
<evidence type="ECO:0000259" key="4">
    <source>
        <dbReference type="PROSITE" id="PS51263"/>
    </source>
</evidence>
<dbReference type="Pfam" id="PF00241">
    <property type="entry name" value="Cofilin_ADF"/>
    <property type="match status" value="1"/>
</dbReference>
<evidence type="ECO:0000313" key="5">
    <source>
        <dbReference type="EMBL" id="CAE0436597.1"/>
    </source>
</evidence>
<comment type="similarity">
    <text evidence="1">Belongs to the actin-binding proteins ADF family.</text>
</comment>
<dbReference type="SMART" id="SM00102">
    <property type="entry name" value="ADF"/>
    <property type="match status" value="1"/>
</dbReference>
<dbReference type="AlphaFoldDB" id="A0A7S3LQL8"/>
<dbReference type="EMBL" id="HBIN01009229">
    <property type="protein sequence ID" value="CAE0436597.1"/>
    <property type="molecule type" value="Transcribed_RNA"/>
</dbReference>
<dbReference type="Gene3D" id="3.40.20.10">
    <property type="entry name" value="Severin"/>
    <property type="match status" value="1"/>
</dbReference>